<evidence type="ECO:0000313" key="2">
    <source>
        <dbReference type="EMBL" id="KAK9767592.1"/>
    </source>
</evidence>
<keyword evidence="3" id="KW-1185">Reference proteome</keyword>
<dbReference type="Proteomes" id="UP001479436">
    <property type="component" value="Unassembled WGS sequence"/>
</dbReference>
<sequence length="82" mass="9200">MSLNKLREAPTQAIERFLGDICLATDNEQNQSENSQTLESLLNTEETQLLLDEIHGCEIAIEDLKREILDAEQVANQTSSLL</sequence>
<dbReference type="EMBL" id="JASJQH010000067">
    <property type="protein sequence ID" value="KAK9767592.1"/>
    <property type="molecule type" value="Genomic_DNA"/>
</dbReference>
<gene>
    <name evidence="2" type="ORF">K7432_002479</name>
</gene>
<evidence type="ECO:0000256" key="1">
    <source>
        <dbReference type="SAM" id="Coils"/>
    </source>
</evidence>
<comment type="caution">
    <text evidence="2">The sequence shown here is derived from an EMBL/GenBank/DDBJ whole genome shotgun (WGS) entry which is preliminary data.</text>
</comment>
<name>A0ABR2X1F5_9FUNG</name>
<protein>
    <submittedName>
        <fullName evidence="2">Uncharacterized protein</fullName>
    </submittedName>
</protein>
<feature type="coiled-coil region" evidence="1">
    <location>
        <begin position="54"/>
        <end position="81"/>
    </location>
</feature>
<keyword evidence="1" id="KW-0175">Coiled coil</keyword>
<accession>A0ABR2X1F5</accession>
<proteinExistence type="predicted"/>
<reference evidence="2 3" key="1">
    <citation type="submission" date="2023-04" db="EMBL/GenBank/DDBJ databases">
        <title>Genome of Basidiobolus ranarum AG-B5.</title>
        <authorList>
            <person name="Stajich J.E."/>
            <person name="Carter-House D."/>
            <person name="Gryganskyi A."/>
        </authorList>
    </citation>
    <scope>NUCLEOTIDE SEQUENCE [LARGE SCALE GENOMIC DNA]</scope>
    <source>
        <strain evidence="2 3">AG-B5</strain>
    </source>
</reference>
<evidence type="ECO:0000313" key="3">
    <source>
        <dbReference type="Proteomes" id="UP001479436"/>
    </source>
</evidence>
<organism evidence="2 3">
    <name type="scientific">Basidiobolus ranarum</name>
    <dbReference type="NCBI Taxonomy" id="34480"/>
    <lineage>
        <taxon>Eukaryota</taxon>
        <taxon>Fungi</taxon>
        <taxon>Fungi incertae sedis</taxon>
        <taxon>Zoopagomycota</taxon>
        <taxon>Entomophthoromycotina</taxon>
        <taxon>Basidiobolomycetes</taxon>
        <taxon>Basidiobolales</taxon>
        <taxon>Basidiobolaceae</taxon>
        <taxon>Basidiobolus</taxon>
    </lineage>
</organism>